<accession>A0AAN0MII7</accession>
<dbReference type="Pfam" id="PF05704">
    <property type="entry name" value="Caps_synth"/>
    <property type="match status" value="1"/>
</dbReference>
<sequence length="329" mass="37141">MQPALPAPLRYDDEDDSNPGRIPFRLVRMSETGPLDNLAAQVRRARDRFAPMIDPIGSIAARVIVDEFLAEHLDELRTTTASAAVPAPVSSDELTSHVFTYWGTPLRSAPPIVRTCVRQLRNVHPDAIVLDETSWQDHLELPGVVVDRLRDRPAHFSDLLRLSLLERYGGVWVDATAFVPQPLGPCLDPLLGGGLLYLRWSRTQISNWFIAARSRSLLIAVERAALETWWREHYELPDYFLFHRVFEGLLDLLPDAERAWAMVPRVSTVPSHFLQLEMFRSYEPARFAMLVEAAFVHKLSYKYDPADAVAGTIVDHLVSGRYPGAPESL</sequence>
<organism evidence="1 2">
    <name type="scientific">Brooklawnia propionicigenes</name>
    <dbReference type="NCBI Taxonomy" id="3041175"/>
    <lineage>
        <taxon>Bacteria</taxon>
        <taxon>Bacillati</taxon>
        <taxon>Actinomycetota</taxon>
        <taxon>Actinomycetes</taxon>
        <taxon>Propionibacteriales</taxon>
        <taxon>Propionibacteriaceae</taxon>
        <taxon>Brooklawnia</taxon>
    </lineage>
</organism>
<dbReference type="AlphaFoldDB" id="A0AAN0MII7"/>
<evidence type="ECO:0000313" key="2">
    <source>
        <dbReference type="Proteomes" id="UP001431656"/>
    </source>
</evidence>
<proteinExistence type="predicted"/>
<dbReference type="Proteomes" id="UP001431656">
    <property type="component" value="Chromosome"/>
</dbReference>
<keyword evidence="2" id="KW-1185">Reference proteome</keyword>
<dbReference type="InterPro" id="IPR008441">
    <property type="entry name" value="AfumC-like_glycosyl_Trfase"/>
</dbReference>
<protein>
    <recommendedName>
        <fullName evidence="3">Capsular polysaccharide synthesis protein</fullName>
    </recommendedName>
</protein>
<evidence type="ECO:0008006" key="3">
    <source>
        <dbReference type="Google" id="ProtNLM"/>
    </source>
</evidence>
<dbReference type="Gene3D" id="3.90.550.20">
    <property type="match status" value="1"/>
</dbReference>
<reference evidence="1" key="1">
    <citation type="journal article" date="2024" name="Int. J. Syst. Evol. Microbiol.">
        <title>Brooklawnia propionicigenes sp. nov., a facultatively anaerobic, propionate-producing bacterium isolated from a methanogenic reactor treating waste from cattle farms.</title>
        <authorList>
            <person name="Akita Y."/>
            <person name="Ueki A."/>
            <person name="Tonouchi A."/>
            <person name="Sugawara Y."/>
            <person name="Honma S."/>
            <person name="Kaku N."/>
            <person name="Ueki K."/>
        </authorList>
    </citation>
    <scope>NUCLEOTIDE SEQUENCE</scope>
    <source>
        <strain evidence="1">SH051</strain>
    </source>
</reference>
<dbReference type="InterPro" id="IPR029044">
    <property type="entry name" value="Nucleotide-diphossugar_trans"/>
</dbReference>
<name>A0AAN0MII7_9ACTN</name>
<dbReference type="KEGG" id="broo:brsh051_25020"/>
<evidence type="ECO:0000313" key="1">
    <source>
        <dbReference type="EMBL" id="BEH03221.1"/>
    </source>
</evidence>
<dbReference type="GO" id="GO:0016757">
    <property type="term" value="F:glycosyltransferase activity"/>
    <property type="evidence" value="ECO:0007669"/>
    <property type="project" value="InterPro"/>
</dbReference>
<gene>
    <name evidence="1" type="ORF">brsh051_25020</name>
</gene>
<dbReference type="SUPFAM" id="SSF53448">
    <property type="entry name" value="Nucleotide-diphospho-sugar transferases"/>
    <property type="match status" value="1"/>
</dbReference>
<dbReference type="EMBL" id="AP028056">
    <property type="protein sequence ID" value="BEH03221.1"/>
    <property type="molecule type" value="Genomic_DNA"/>
</dbReference>